<dbReference type="Gene3D" id="1.20.120.520">
    <property type="entry name" value="nmb1532 protein domain like"/>
    <property type="match status" value="1"/>
</dbReference>
<proteinExistence type="predicted"/>
<reference evidence="2 3" key="1">
    <citation type="journal article" date="2019" name="Nat. Ecol. Evol.">
        <title>Megaphylogeny resolves global patterns of mushroom evolution.</title>
        <authorList>
            <person name="Varga T."/>
            <person name="Krizsan K."/>
            <person name="Foldi C."/>
            <person name="Dima B."/>
            <person name="Sanchez-Garcia M."/>
            <person name="Sanchez-Ramirez S."/>
            <person name="Szollosi G.J."/>
            <person name="Szarkandi J.G."/>
            <person name="Papp V."/>
            <person name="Albert L."/>
            <person name="Andreopoulos W."/>
            <person name="Angelini C."/>
            <person name="Antonin V."/>
            <person name="Barry K.W."/>
            <person name="Bougher N.L."/>
            <person name="Buchanan P."/>
            <person name="Buyck B."/>
            <person name="Bense V."/>
            <person name="Catcheside P."/>
            <person name="Chovatia M."/>
            <person name="Cooper J."/>
            <person name="Damon W."/>
            <person name="Desjardin D."/>
            <person name="Finy P."/>
            <person name="Geml J."/>
            <person name="Haridas S."/>
            <person name="Hughes K."/>
            <person name="Justo A."/>
            <person name="Karasinski D."/>
            <person name="Kautmanova I."/>
            <person name="Kiss B."/>
            <person name="Kocsube S."/>
            <person name="Kotiranta H."/>
            <person name="LaButti K.M."/>
            <person name="Lechner B.E."/>
            <person name="Liimatainen K."/>
            <person name="Lipzen A."/>
            <person name="Lukacs Z."/>
            <person name="Mihaltcheva S."/>
            <person name="Morgado L.N."/>
            <person name="Niskanen T."/>
            <person name="Noordeloos M.E."/>
            <person name="Ohm R.A."/>
            <person name="Ortiz-Santana B."/>
            <person name="Ovrebo C."/>
            <person name="Racz N."/>
            <person name="Riley R."/>
            <person name="Savchenko A."/>
            <person name="Shiryaev A."/>
            <person name="Soop K."/>
            <person name="Spirin V."/>
            <person name="Szebenyi C."/>
            <person name="Tomsovsky M."/>
            <person name="Tulloss R.E."/>
            <person name="Uehling J."/>
            <person name="Grigoriev I.V."/>
            <person name="Vagvolgyi C."/>
            <person name="Papp T."/>
            <person name="Martin F.M."/>
            <person name="Miettinen O."/>
            <person name="Hibbett D.S."/>
            <person name="Nagy L.G."/>
        </authorList>
    </citation>
    <scope>NUCLEOTIDE SEQUENCE [LARGE SCALE GENOMIC DNA]</scope>
    <source>
        <strain evidence="2 3">CBS 309.79</strain>
    </source>
</reference>
<organism evidence="2 3">
    <name type="scientific">Pterulicium gracile</name>
    <dbReference type="NCBI Taxonomy" id="1884261"/>
    <lineage>
        <taxon>Eukaryota</taxon>
        <taxon>Fungi</taxon>
        <taxon>Dikarya</taxon>
        <taxon>Basidiomycota</taxon>
        <taxon>Agaricomycotina</taxon>
        <taxon>Agaricomycetes</taxon>
        <taxon>Agaricomycetidae</taxon>
        <taxon>Agaricales</taxon>
        <taxon>Pleurotineae</taxon>
        <taxon>Pterulaceae</taxon>
        <taxon>Pterulicium</taxon>
    </lineage>
</organism>
<keyword evidence="3" id="KW-1185">Reference proteome</keyword>
<dbReference type="Proteomes" id="UP000305067">
    <property type="component" value="Unassembled WGS sequence"/>
</dbReference>
<evidence type="ECO:0000313" key="3">
    <source>
        <dbReference type="Proteomes" id="UP000305067"/>
    </source>
</evidence>
<dbReference type="EMBL" id="ML178819">
    <property type="protein sequence ID" value="TFL03975.1"/>
    <property type="molecule type" value="Genomic_DNA"/>
</dbReference>
<dbReference type="STRING" id="1884261.A0A5C3QPR2"/>
<feature type="domain" description="Hemerythrin-like" evidence="1">
    <location>
        <begin position="3"/>
        <end position="119"/>
    </location>
</feature>
<dbReference type="PANTHER" id="PTHR38048">
    <property type="entry name" value="EXPRESSED PROTEIN"/>
    <property type="match status" value="1"/>
</dbReference>
<dbReference type="Pfam" id="PF01814">
    <property type="entry name" value="Hemerythrin"/>
    <property type="match status" value="1"/>
</dbReference>
<accession>A0A5C3QPR2</accession>
<sequence length="231" mass="26577">MAAAHNMFIQGINAMVYHAPKVRPEQVQNFMIFCLAVLGNIHHHHDVEEEFYFPELEKKLGKGTLSTNVEEHALFVPKLAEFESFLQDIKSGKDEYDGGLLVERIHAFSDIMFDHLQHEVPTLESGRMREVFTEKELKDIDTAFMERALKNIDFYIALPLGLSCANPATPWFPPFPLPLKWATRFWFSRRYSEAWMFGPVDLAGKPRDWWKEASASRPVEETPPAPATGVW</sequence>
<dbReference type="OrthoDB" id="58416at2759"/>
<evidence type="ECO:0000259" key="1">
    <source>
        <dbReference type="Pfam" id="PF01814"/>
    </source>
</evidence>
<name>A0A5C3QPR2_9AGAR</name>
<dbReference type="InterPro" id="IPR012312">
    <property type="entry name" value="Hemerythrin-like"/>
</dbReference>
<gene>
    <name evidence="2" type="ORF">BDV98DRAFT_354549</name>
</gene>
<dbReference type="CDD" id="cd12108">
    <property type="entry name" value="Hr-like"/>
    <property type="match status" value="1"/>
</dbReference>
<dbReference type="InterPro" id="IPR053206">
    <property type="entry name" value="Dimeric_xanthone_biosynth"/>
</dbReference>
<dbReference type="PANTHER" id="PTHR38048:SF2">
    <property type="entry name" value="HEMERYTHRIN-LIKE DOMAIN-CONTAINING PROTEIN"/>
    <property type="match status" value="1"/>
</dbReference>
<protein>
    <recommendedName>
        <fullName evidence="1">Hemerythrin-like domain-containing protein</fullName>
    </recommendedName>
</protein>
<dbReference type="AlphaFoldDB" id="A0A5C3QPR2"/>
<evidence type="ECO:0000313" key="2">
    <source>
        <dbReference type="EMBL" id="TFL03975.1"/>
    </source>
</evidence>